<dbReference type="Gene3D" id="1.25.10.10">
    <property type="entry name" value="Leucine-rich Repeat Variant"/>
    <property type="match status" value="1"/>
</dbReference>
<proteinExistence type="predicted"/>
<dbReference type="InterPro" id="IPR016024">
    <property type="entry name" value="ARM-type_fold"/>
</dbReference>
<protein>
    <recommendedName>
        <fullName evidence="3">HEAT repeat domain-containing protein</fullName>
    </recommendedName>
</protein>
<dbReference type="AlphaFoldDB" id="A0A7X1J8Q5"/>
<keyword evidence="2" id="KW-1185">Reference proteome</keyword>
<dbReference type="InterPro" id="IPR011989">
    <property type="entry name" value="ARM-like"/>
</dbReference>
<dbReference type="EMBL" id="JACMSF010000047">
    <property type="protein sequence ID" value="MBC2906239.1"/>
    <property type="molecule type" value="Genomic_DNA"/>
</dbReference>
<reference evidence="1 2" key="1">
    <citation type="submission" date="2020-08" db="EMBL/GenBank/DDBJ databases">
        <title>Streptomyces sp. PSKA01 genome sequencing and assembly.</title>
        <authorList>
            <person name="Mandal S."/>
            <person name="Maiti P.K."/>
            <person name="Das P."/>
        </authorList>
    </citation>
    <scope>NUCLEOTIDE SEQUENCE [LARGE SCALE GENOMIC DNA]</scope>
    <source>
        <strain evidence="1 2">PSKA01</strain>
    </source>
</reference>
<name>A0A7X1J8Q5_9ACTN</name>
<evidence type="ECO:0000313" key="2">
    <source>
        <dbReference type="Proteomes" id="UP000584670"/>
    </source>
</evidence>
<sequence>MRDRLTSTDALVRPSAVAALWAVDGDLAEVLPLLLGLLDDRITFRIGDAADLLGEIGPPAYGVLPRLRDLLTHDYEWVRVPCAAALWEIGGEAEAPAVLDTLLQAMTQNPATGTAITPCRPPPALVQQAQRHTLRHQQSLSRCTQSPTE</sequence>
<evidence type="ECO:0008006" key="3">
    <source>
        <dbReference type="Google" id="ProtNLM"/>
    </source>
</evidence>
<gene>
    <name evidence="1" type="ORF">H4N64_32815</name>
</gene>
<evidence type="ECO:0000313" key="1">
    <source>
        <dbReference type="EMBL" id="MBC2906239.1"/>
    </source>
</evidence>
<comment type="caution">
    <text evidence="1">The sequence shown here is derived from an EMBL/GenBank/DDBJ whole genome shotgun (WGS) entry which is preliminary data.</text>
</comment>
<accession>A0A7X1J8Q5</accession>
<organism evidence="1 2">
    <name type="scientific">Streptomyces cupreus</name>
    <dbReference type="NCBI Taxonomy" id="2759956"/>
    <lineage>
        <taxon>Bacteria</taxon>
        <taxon>Bacillati</taxon>
        <taxon>Actinomycetota</taxon>
        <taxon>Actinomycetes</taxon>
        <taxon>Kitasatosporales</taxon>
        <taxon>Streptomycetaceae</taxon>
        <taxon>Streptomyces</taxon>
    </lineage>
</organism>
<dbReference type="Proteomes" id="UP000584670">
    <property type="component" value="Unassembled WGS sequence"/>
</dbReference>
<dbReference type="SUPFAM" id="SSF48371">
    <property type="entry name" value="ARM repeat"/>
    <property type="match status" value="1"/>
</dbReference>
<dbReference type="RefSeq" id="WP_186286126.1">
    <property type="nucleotide sequence ID" value="NZ_JACMSF010000047.1"/>
</dbReference>